<sequence>MKGVIKMNLSKEEKKIVKEILQIENSYNITVESLFCQIIKGLENEIKYKVEDNRYIFEDEKSIKYLETIIYTLKKLINDNLLFTSELSIRNKEKISITFFYKGKELNNFLILELKSILNRYIYITPDLKDLFKYNSLKVSLMFLYFGYILGAPLGIYLLWNLVLKTIGLEIHILPFLILEMIFLGILIYKNFKALIKFFKYPYLNDNAFNTELAFWSFLITFLSFLISILSFLHL</sequence>
<gene>
    <name evidence="2" type="ORF">HMPREF0401_01736</name>
</gene>
<feature type="transmembrane region" description="Helical" evidence="1">
    <location>
        <begin position="172"/>
        <end position="192"/>
    </location>
</feature>
<comment type="caution">
    <text evidence="2">The sequence shown here is derived from an EMBL/GenBank/DDBJ whole genome shotgun (WGS) entry which is preliminary data.</text>
</comment>
<proteinExistence type="predicted"/>
<dbReference type="Proteomes" id="UP000004160">
    <property type="component" value="Unassembled WGS sequence"/>
</dbReference>
<dbReference type="EMBL" id="ACUO01000023">
    <property type="protein sequence ID" value="EGN66599.1"/>
    <property type="molecule type" value="Genomic_DNA"/>
</dbReference>
<feature type="transmembrane region" description="Helical" evidence="1">
    <location>
        <begin position="213"/>
        <end position="233"/>
    </location>
</feature>
<keyword evidence="3" id="KW-1185">Reference proteome</keyword>
<keyword evidence="1" id="KW-0812">Transmembrane</keyword>
<keyword evidence="1" id="KW-1133">Transmembrane helix</keyword>
<reference evidence="2" key="1">
    <citation type="submission" date="2011-05" db="EMBL/GenBank/DDBJ databases">
        <title>The Genome Sequence of Fusobacterium sp. 11_3_2.</title>
        <authorList>
            <consortium name="The Broad Institute Genome Sequencing Platform"/>
            <person name="Earl A."/>
            <person name="Ward D."/>
            <person name="Feldgarden M."/>
            <person name="Gevers D."/>
            <person name="Sibley C.D."/>
            <person name="White A.P."/>
            <person name="Crowley S."/>
            <person name="Surette M."/>
            <person name="Strauss J.C."/>
            <person name="Ambrose C.E."/>
            <person name="Allen-Vercoe E."/>
            <person name="Young S.K."/>
            <person name="Zeng Q."/>
            <person name="Gargeya S."/>
            <person name="Fitzgerald M."/>
            <person name="Haas B."/>
            <person name="Abouelleil A."/>
            <person name="Alvarado L."/>
            <person name="Arachchi H.M."/>
            <person name="Berlin A."/>
            <person name="Brown A."/>
            <person name="Chapman S.B."/>
            <person name="Chen Z."/>
            <person name="Dunbar C."/>
            <person name="Freedman E."/>
            <person name="Gearin G."/>
            <person name="Gellesch M."/>
            <person name="Goldberg J."/>
            <person name="Griggs A."/>
            <person name="Gujja S."/>
            <person name="Heiman D."/>
            <person name="Howarth C."/>
            <person name="Larson L."/>
            <person name="Lui A."/>
            <person name="MacDonald P.J.P."/>
            <person name="Mehta T."/>
            <person name="Montmayeur A."/>
            <person name="Murphy C."/>
            <person name="Neiman D."/>
            <person name="Pearson M."/>
            <person name="Priest M."/>
            <person name="Roberts A."/>
            <person name="Saif S."/>
            <person name="Shea T."/>
            <person name="Shenoy N."/>
            <person name="Sisk P."/>
            <person name="Stolte C."/>
            <person name="Sykes S."/>
            <person name="Wortman J."/>
            <person name="Nusbaum C."/>
            <person name="Birren B."/>
        </authorList>
    </citation>
    <scope>NUCLEOTIDE SEQUENCE [LARGE SCALE GENOMIC DNA]</scope>
    <source>
        <strain evidence="2">11_3_2</strain>
    </source>
</reference>
<accession>F7L1L4</accession>
<dbReference type="PATRIC" id="fig|457403.8.peg.1759"/>
<organism evidence="2 3">
    <name type="scientific">Fusobacterium animalis 11_3_2</name>
    <dbReference type="NCBI Taxonomy" id="457403"/>
    <lineage>
        <taxon>Bacteria</taxon>
        <taxon>Fusobacteriati</taxon>
        <taxon>Fusobacteriota</taxon>
        <taxon>Fusobacteriia</taxon>
        <taxon>Fusobacteriales</taxon>
        <taxon>Fusobacteriaceae</taxon>
        <taxon>Fusobacterium</taxon>
    </lineage>
</organism>
<dbReference type="HOGENOM" id="CLU_1178838_0_0_0"/>
<dbReference type="AlphaFoldDB" id="F7L1L4"/>
<evidence type="ECO:0000256" key="1">
    <source>
        <dbReference type="SAM" id="Phobius"/>
    </source>
</evidence>
<name>F7L1L4_9FUSO</name>
<evidence type="ECO:0000313" key="2">
    <source>
        <dbReference type="EMBL" id="EGN66599.1"/>
    </source>
</evidence>
<protein>
    <submittedName>
        <fullName evidence="2">Uncharacterized protein</fullName>
    </submittedName>
</protein>
<evidence type="ECO:0000313" key="3">
    <source>
        <dbReference type="Proteomes" id="UP000004160"/>
    </source>
</evidence>
<feature type="transmembrane region" description="Helical" evidence="1">
    <location>
        <begin position="139"/>
        <end position="160"/>
    </location>
</feature>
<keyword evidence="1" id="KW-0472">Membrane</keyword>